<organism evidence="11 13">
    <name type="scientific">Pichia angusta</name>
    <name type="common">Yeast</name>
    <name type="synonym">Hansenula polymorpha</name>
    <dbReference type="NCBI Taxonomy" id="870730"/>
    <lineage>
        <taxon>Eukaryota</taxon>
        <taxon>Fungi</taxon>
        <taxon>Dikarya</taxon>
        <taxon>Ascomycota</taxon>
        <taxon>Saccharomycotina</taxon>
        <taxon>Pichiomycetes</taxon>
        <taxon>Pichiales</taxon>
        <taxon>Pichiaceae</taxon>
        <taxon>Ogataea</taxon>
    </lineage>
</organism>
<gene>
    <name evidence="11" type="ORF">KL928_005358</name>
    <name evidence="12" type="ORF">KL940_005095</name>
</gene>
<evidence type="ECO:0000256" key="3">
    <source>
        <dbReference type="ARBA" id="ARBA00051098"/>
    </source>
</evidence>
<dbReference type="RefSeq" id="XP_043057339.1">
    <property type="nucleotide sequence ID" value="XM_043206158.1"/>
</dbReference>
<dbReference type="PRINTS" id="PR00069">
    <property type="entry name" value="ALDKETRDTASE"/>
</dbReference>
<reference evidence="11 14" key="1">
    <citation type="journal article" date="2021" name="G3 (Bethesda)">
        <title>Genomic diversity, chromosomal rearrangements, and interspecies hybridization in the ogataea polymorpha species complex.</title>
        <authorList>
            <person name="Hanson S.J."/>
            <person name="Cinneide E.O."/>
            <person name="Salzberg L.I."/>
            <person name="Wolfe K.H."/>
            <person name="McGowan J."/>
            <person name="Fitzpatrick D.A."/>
            <person name="Matlin K."/>
        </authorList>
    </citation>
    <scope>NUCLEOTIDE SEQUENCE</scope>
    <source>
        <strain evidence="12">51-138</strain>
        <strain evidence="11">61-244</strain>
    </source>
</reference>
<dbReference type="GO" id="GO:0042180">
    <property type="term" value="P:ketone metabolic process"/>
    <property type="evidence" value="ECO:0007669"/>
    <property type="project" value="UniProtKB-ARBA"/>
</dbReference>
<dbReference type="PANTHER" id="PTHR43827:SF13">
    <property type="entry name" value="ALDO_KETO REDUCTASE FAMILY PROTEIN"/>
    <property type="match status" value="1"/>
</dbReference>
<evidence type="ECO:0000256" key="5">
    <source>
        <dbReference type="ARBA" id="ARBA00079693"/>
    </source>
</evidence>
<evidence type="ECO:0000256" key="7">
    <source>
        <dbReference type="PIRSR" id="PIRSR000097-1"/>
    </source>
</evidence>
<dbReference type="PROSITE" id="PS00062">
    <property type="entry name" value="ALDOKETO_REDUCTASE_2"/>
    <property type="match status" value="1"/>
</dbReference>
<evidence type="ECO:0000313" key="11">
    <source>
        <dbReference type="EMBL" id="KAG7815759.1"/>
    </source>
</evidence>
<evidence type="ECO:0000256" key="2">
    <source>
        <dbReference type="ARBA" id="ARBA00050878"/>
    </source>
</evidence>
<dbReference type="InterPro" id="IPR020471">
    <property type="entry name" value="AKR"/>
</dbReference>
<dbReference type="FunFam" id="3.20.20.100:FF:000002">
    <property type="entry name" value="2,5-diketo-D-gluconic acid reductase A"/>
    <property type="match status" value="1"/>
</dbReference>
<accession>A0AAN6I3Q7</accession>
<protein>
    <recommendedName>
        <fullName evidence="5">2-dehydropantolactone reductase</fullName>
        <ecNumber evidence="4">1.1.1.358</ecNumber>
    </recommendedName>
    <alternativeName>
        <fullName evidence="5">2-dehydropantolactone reductase</fullName>
    </alternativeName>
    <alternativeName>
        <fullName evidence="6">Ketopantoyl-lactone reductase</fullName>
    </alternativeName>
</protein>
<comment type="catalytic activity">
    <reaction evidence="3">
        <text>isatin + NADPH + H(+) = 3-hydroxyindolin-2-one + NADP(+)</text>
        <dbReference type="Rhea" id="RHEA:68608"/>
        <dbReference type="ChEBI" id="CHEBI:15378"/>
        <dbReference type="ChEBI" id="CHEBI:27539"/>
        <dbReference type="ChEBI" id="CHEBI:28536"/>
        <dbReference type="ChEBI" id="CHEBI:57783"/>
        <dbReference type="ChEBI" id="CHEBI:58349"/>
    </reaction>
</comment>
<evidence type="ECO:0000256" key="6">
    <source>
        <dbReference type="ARBA" id="ARBA00081322"/>
    </source>
</evidence>
<evidence type="ECO:0000313" key="13">
    <source>
        <dbReference type="Proteomes" id="UP001196530"/>
    </source>
</evidence>
<feature type="active site" description="Proton donor" evidence="7">
    <location>
        <position position="51"/>
    </location>
</feature>
<evidence type="ECO:0000256" key="8">
    <source>
        <dbReference type="PIRSR" id="PIRSR000097-2"/>
    </source>
</evidence>
<feature type="domain" description="NADP-dependent oxidoreductase" evidence="10">
    <location>
        <begin position="33"/>
        <end position="267"/>
    </location>
</feature>
<sequence length="287" mass="32574">MSGTSSYTLNSGATIPKVGLGVYDIPIETTELVVYEALKAGYRHVDSAATYDNEEQAANGIARWLAENPTHKRSEIFYTTKVFDDHHGYELTRQSVEESLEKAAKIGYIDLVLVHSPRSDYNMRHGTWNALQEFAASGKVKNIGVSNYGIKHLRELLAYPDLKIKPAVNQIELHPWLLRPRLVNYCKRNNIVVEAYSPLAKGYKFDDPDLLAVARRHRKTPSQILIAWSLQKGYVVLPKTEKVARLKPNLDVFDIRLSADDLKRLEKPGEHFNTGWDPTVYPLDNEK</sequence>
<proteinExistence type="predicted"/>
<feature type="site" description="Lowers pKa of active site Tyr" evidence="9">
    <location>
        <position position="81"/>
    </location>
</feature>
<dbReference type="InterPro" id="IPR023210">
    <property type="entry name" value="NADP_OxRdtase_dom"/>
</dbReference>
<evidence type="ECO:0000313" key="14">
    <source>
        <dbReference type="Proteomes" id="UP001197328"/>
    </source>
</evidence>
<dbReference type="EMBL" id="JAHLVD010000019">
    <property type="protein sequence ID" value="KAG7845695.1"/>
    <property type="molecule type" value="Genomic_DNA"/>
</dbReference>
<dbReference type="InterPro" id="IPR018170">
    <property type="entry name" value="Aldo/ket_reductase_CS"/>
</dbReference>
<dbReference type="Proteomes" id="UP001197328">
    <property type="component" value="Unassembled WGS sequence"/>
</dbReference>
<dbReference type="EC" id="1.1.1.358" evidence="4"/>
<feature type="binding site" evidence="8">
    <location>
        <position position="115"/>
    </location>
    <ligand>
        <name>substrate</name>
    </ligand>
</feature>
<evidence type="ECO:0000259" key="10">
    <source>
        <dbReference type="Pfam" id="PF00248"/>
    </source>
</evidence>
<dbReference type="Gene3D" id="3.20.20.100">
    <property type="entry name" value="NADP-dependent oxidoreductase domain"/>
    <property type="match status" value="1"/>
</dbReference>
<evidence type="ECO:0000256" key="4">
    <source>
        <dbReference type="ARBA" id="ARBA00066965"/>
    </source>
</evidence>
<dbReference type="Pfam" id="PF00248">
    <property type="entry name" value="Aldo_ket_red"/>
    <property type="match status" value="1"/>
</dbReference>
<dbReference type="GO" id="GO:0047011">
    <property type="term" value="F:2-dehydropantolactone reductase (A-specific) activity"/>
    <property type="evidence" value="ECO:0007669"/>
    <property type="project" value="UniProtKB-ARBA"/>
</dbReference>
<dbReference type="PIRSF" id="PIRSF000097">
    <property type="entry name" value="AKR"/>
    <property type="match status" value="1"/>
</dbReference>
<evidence type="ECO:0000256" key="9">
    <source>
        <dbReference type="PIRSR" id="PIRSR000097-3"/>
    </source>
</evidence>
<dbReference type="Proteomes" id="UP001196530">
    <property type="component" value="Unassembled WGS sequence"/>
</dbReference>
<evidence type="ECO:0000313" key="12">
    <source>
        <dbReference type="EMBL" id="KAG7845695.1"/>
    </source>
</evidence>
<dbReference type="InterPro" id="IPR036812">
    <property type="entry name" value="NAD(P)_OxRdtase_dom_sf"/>
</dbReference>
<name>A0AAN6I3Q7_PICAN</name>
<dbReference type="EMBL" id="JAHLUX010000014">
    <property type="protein sequence ID" value="KAG7815759.1"/>
    <property type="molecule type" value="Genomic_DNA"/>
</dbReference>
<dbReference type="CDD" id="cd19071">
    <property type="entry name" value="AKR_AKR1-5-like"/>
    <property type="match status" value="1"/>
</dbReference>
<dbReference type="AlphaFoldDB" id="A0AAN6I3Q7"/>
<dbReference type="GeneID" id="66129409"/>
<comment type="catalytic activity">
    <reaction evidence="2">
        <text>(R)-pantolactone + NADP(+) = 2-dehydropantolactone + NADPH + H(+)</text>
        <dbReference type="Rhea" id="RHEA:18981"/>
        <dbReference type="ChEBI" id="CHEBI:15378"/>
        <dbReference type="ChEBI" id="CHEBI:16719"/>
        <dbReference type="ChEBI" id="CHEBI:18395"/>
        <dbReference type="ChEBI" id="CHEBI:57783"/>
        <dbReference type="ChEBI" id="CHEBI:58349"/>
        <dbReference type="EC" id="1.1.1.358"/>
    </reaction>
</comment>
<comment type="caution">
    <text evidence="11">The sequence shown here is derived from an EMBL/GenBank/DDBJ whole genome shotgun (WGS) entry which is preliminary data.</text>
</comment>
<keyword evidence="14" id="KW-1185">Reference proteome</keyword>
<dbReference type="PANTHER" id="PTHR43827">
    <property type="entry name" value="2,5-DIKETO-D-GLUCONIC ACID REDUCTASE"/>
    <property type="match status" value="1"/>
</dbReference>
<dbReference type="SUPFAM" id="SSF51430">
    <property type="entry name" value="NAD(P)-linked oxidoreductase"/>
    <property type="match status" value="1"/>
</dbReference>
<keyword evidence="1" id="KW-0560">Oxidoreductase</keyword>
<evidence type="ECO:0000256" key="1">
    <source>
        <dbReference type="ARBA" id="ARBA00023002"/>
    </source>
</evidence>